<gene>
    <name evidence="8" type="ORF">ZBT109_1270</name>
</gene>
<dbReference type="KEGG" id="zpl:ZBT109_1270"/>
<name>A0A348HEH8_9GAMM</name>
<proteinExistence type="predicted"/>
<dbReference type="OrthoDB" id="9804700at2"/>
<feature type="transmembrane region" description="Helical" evidence="6">
    <location>
        <begin position="92"/>
        <end position="112"/>
    </location>
</feature>
<dbReference type="EMBL" id="AP018933">
    <property type="protein sequence ID" value="BBG30030.1"/>
    <property type="molecule type" value="Genomic_DNA"/>
</dbReference>
<feature type="transmembrane region" description="Helical" evidence="6">
    <location>
        <begin position="235"/>
        <end position="256"/>
    </location>
</feature>
<keyword evidence="2" id="KW-0813">Transport</keyword>
<organism evidence="8 9">
    <name type="scientific">Zymobacter palmae</name>
    <dbReference type="NCBI Taxonomy" id="33074"/>
    <lineage>
        <taxon>Bacteria</taxon>
        <taxon>Pseudomonadati</taxon>
        <taxon>Pseudomonadota</taxon>
        <taxon>Gammaproteobacteria</taxon>
        <taxon>Oceanospirillales</taxon>
        <taxon>Halomonadaceae</taxon>
        <taxon>Zymobacter group</taxon>
        <taxon>Zymobacter</taxon>
    </lineage>
</organism>
<dbReference type="GO" id="GO:0006865">
    <property type="term" value="P:amino acid transport"/>
    <property type="evidence" value="ECO:0007669"/>
    <property type="project" value="InterPro"/>
</dbReference>
<dbReference type="PANTHER" id="PTHR43495:SF5">
    <property type="entry name" value="GAMMA-AMINOBUTYRIC ACID PERMEASE"/>
    <property type="match status" value="1"/>
</dbReference>
<dbReference type="InterPro" id="IPR004840">
    <property type="entry name" value="Amino_acid_permease_CS"/>
</dbReference>
<protein>
    <submittedName>
        <fullName evidence="8">Gamma-aminobutyrate permease</fullName>
    </submittedName>
</protein>
<feature type="transmembrane region" description="Helical" evidence="6">
    <location>
        <begin position="330"/>
        <end position="349"/>
    </location>
</feature>
<feature type="transmembrane region" description="Helical" evidence="6">
    <location>
        <begin position="118"/>
        <end position="139"/>
    </location>
</feature>
<feature type="transmembrane region" description="Helical" evidence="6">
    <location>
        <begin position="395"/>
        <end position="416"/>
    </location>
</feature>
<feature type="transmembrane region" description="Helical" evidence="6">
    <location>
        <begin position="268"/>
        <end position="301"/>
    </location>
</feature>
<keyword evidence="3 6" id="KW-0812">Transmembrane</keyword>
<dbReference type="AlphaFoldDB" id="A0A348HEH8"/>
<sequence>MHSASPKLATHQIVMISIGGVIGAGLFVGSAKAIALAGPLALVSYTTAALLMLCVMWVLAELATARPDLGSFSVYADTTIGRWAGFSVGWLYWWYYLLLMAIESLAAGHILHGWLPSVPVWLAAVAVILVMTGCNCLSVRAFGRAEYGLSFVKVISIIAFLIVGSLAVLGIWPPSAPTGLSLLVDYGGFAPNGLAAGISAFLIALFSFQGCEIATIAAAESDHPVRNVRASMRAVVWRITLFYIGSILLVLCLVPWSSPLLSEGAYQAALNVIGIPGSAALMDVVIFTAVISCLNSALYTASRMAWSLSKRGDAPQQWQVLSARHTPWKAIVSTAAVALIIIMAHVIFPSRYMEFLLNSGGAAILLVYCSILTSQLIARRRWSVSPHEQIRVPGYPWFSAIVLLLMASVFGIMAFMPEQRSVLGTTLALAAVLVLIGLYRHSPRP</sequence>
<keyword evidence="4 6" id="KW-1133">Transmembrane helix</keyword>
<dbReference type="FunFam" id="1.20.1740.10:FF:000001">
    <property type="entry name" value="Amino acid permease"/>
    <property type="match status" value="1"/>
</dbReference>
<keyword evidence="5 6" id="KW-0472">Membrane</keyword>
<dbReference type="InterPro" id="IPR004841">
    <property type="entry name" value="AA-permease/SLC12A_dom"/>
</dbReference>
<dbReference type="RefSeq" id="WP_051523707.1">
    <property type="nucleotide sequence ID" value="NZ_AP018933.1"/>
</dbReference>
<feature type="transmembrane region" description="Helical" evidence="6">
    <location>
        <begin position="40"/>
        <end position="60"/>
    </location>
</feature>
<feature type="transmembrane region" description="Helical" evidence="6">
    <location>
        <begin position="355"/>
        <end position="374"/>
    </location>
</feature>
<dbReference type="GO" id="GO:0016020">
    <property type="term" value="C:membrane"/>
    <property type="evidence" value="ECO:0007669"/>
    <property type="project" value="UniProtKB-SubCell"/>
</dbReference>
<feature type="transmembrane region" description="Helical" evidence="6">
    <location>
        <begin position="151"/>
        <end position="173"/>
    </location>
</feature>
<dbReference type="GO" id="GO:0055085">
    <property type="term" value="P:transmembrane transport"/>
    <property type="evidence" value="ECO:0007669"/>
    <property type="project" value="InterPro"/>
</dbReference>
<keyword evidence="9" id="KW-1185">Reference proteome</keyword>
<feature type="transmembrane region" description="Helical" evidence="6">
    <location>
        <begin position="193"/>
        <end position="214"/>
    </location>
</feature>
<feature type="transmembrane region" description="Helical" evidence="6">
    <location>
        <begin position="12"/>
        <end position="34"/>
    </location>
</feature>
<feature type="transmembrane region" description="Helical" evidence="6">
    <location>
        <begin position="422"/>
        <end position="439"/>
    </location>
</feature>
<dbReference type="Pfam" id="PF00324">
    <property type="entry name" value="AA_permease"/>
    <property type="match status" value="1"/>
</dbReference>
<evidence type="ECO:0000256" key="2">
    <source>
        <dbReference type="ARBA" id="ARBA00022448"/>
    </source>
</evidence>
<evidence type="ECO:0000256" key="4">
    <source>
        <dbReference type="ARBA" id="ARBA00022989"/>
    </source>
</evidence>
<dbReference type="PIRSF" id="PIRSF006060">
    <property type="entry name" value="AA_transporter"/>
    <property type="match status" value="1"/>
</dbReference>
<evidence type="ECO:0000256" key="5">
    <source>
        <dbReference type="ARBA" id="ARBA00023136"/>
    </source>
</evidence>
<feature type="domain" description="Amino acid permease/ SLC12A" evidence="7">
    <location>
        <begin position="13"/>
        <end position="433"/>
    </location>
</feature>
<dbReference type="PANTHER" id="PTHR43495">
    <property type="entry name" value="GABA PERMEASE"/>
    <property type="match status" value="1"/>
</dbReference>
<dbReference type="Gene3D" id="1.20.1740.10">
    <property type="entry name" value="Amino acid/polyamine transporter I"/>
    <property type="match status" value="1"/>
</dbReference>
<comment type="subcellular location">
    <subcellularLocation>
        <location evidence="1">Membrane</location>
        <topology evidence="1">Multi-pass membrane protein</topology>
    </subcellularLocation>
</comment>
<dbReference type="PROSITE" id="PS00218">
    <property type="entry name" value="AMINO_ACID_PERMEASE_1"/>
    <property type="match status" value="1"/>
</dbReference>
<evidence type="ECO:0000259" key="7">
    <source>
        <dbReference type="Pfam" id="PF00324"/>
    </source>
</evidence>
<evidence type="ECO:0000313" key="9">
    <source>
        <dbReference type="Proteomes" id="UP000267342"/>
    </source>
</evidence>
<evidence type="ECO:0000313" key="8">
    <source>
        <dbReference type="EMBL" id="BBG30030.1"/>
    </source>
</evidence>
<reference evidence="8 9" key="1">
    <citation type="submission" date="2018-09" db="EMBL/GenBank/DDBJ databases">
        <title>Zymobacter palmae IAM14233 (=T109) whole genome analysis.</title>
        <authorList>
            <person name="Yanase H."/>
        </authorList>
    </citation>
    <scope>NUCLEOTIDE SEQUENCE [LARGE SCALE GENOMIC DNA]</scope>
    <source>
        <strain evidence="8 9">IAM14233</strain>
    </source>
</reference>
<evidence type="ECO:0000256" key="3">
    <source>
        <dbReference type="ARBA" id="ARBA00022692"/>
    </source>
</evidence>
<dbReference type="Proteomes" id="UP000267342">
    <property type="component" value="Chromosome"/>
</dbReference>
<evidence type="ECO:0000256" key="6">
    <source>
        <dbReference type="SAM" id="Phobius"/>
    </source>
</evidence>
<evidence type="ECO:0000256" key="1">
    <source>
        <dbReference type="ARBA" id="ARBA00004141"/>
    </source>
</evidence>
<accession>A0A348HEH8</accession>